<keyword evidence="2" id="KW-1003">Cell membrane</keyword>
<evidence type="ECO:0000256" key="4">
    <source>
        <dbReference type="ARBA" id="ARBA00022989"/>
    </source>
</evidence>
<dbReference type="OrthoDB" id="7028818at2"/>
<feature type="transmembrane region" description="Helical" evidence="6">
    <location>
        <begin position="38"/>
        <end position="56"/>
    </location>
</feature>
<feature type="transmembrane region" description="Helical" evidence="6">
    <location>
        <begin position="279"/>
        <end position="302"/>
    </location>
</feature>
<feature type="transmembrane region" description="Helical" evidence="6">
    <location>
        <begin position="308"/>
        <end position="330"/>
    </location>
</feature>
<feature type="transmembrane region" description="Helical" evidence="6">
    <location>
        <begin position="165"/>
        <end position="182"/>
    </location>
</feature>
<proteinExistence type="predicted"/>
<dbReference type="PANTHER" id="PTHR30250">
    <property type="entry name" value="PST FAMILY PREDICTED COLANIC ACID TRANSPORTER"/>
    <property type="match status" value="1"/>
</dbReference>
<reference evidence="7 8" key="1">
    <citation type="submission" date="2015-07" db="EMBL/GenBank/DDBJ databases">
        <title>Draft genome sequence of a diazotrophic, plant growth-promoting rhizobacterium of the Pseudomonas syringae complex.</title>
        <authorList>
            <person name="Patten C.L."/>
            <person name="Jeong H."/>
        </authorList>
    </citation>
    <scope>NUCLEOTIDE SEQUENCE [LARGE SCALE GENOMIC DNA]</scope>
    <source>
        <strain evidence="7 8">GR12-2</strain>
    </source>
</reference>
<evidence type="ECO:0000256" key="5">
    <source>
        <dbReference type="ARBA" id="ARBA00023136"/>
    </source>
</evidence>
<keyword evidence="4 6" id="KW-1133">Transmembrane helix</keyword>
<dbReference type="Proteomes" id="UP000093104">
    <property type="component" value="Unassembled WGS sequence"/>
</dbReference>
<feature type="transmembrane region" description="Helical" evidence="6">
    <location>
        <begin position="237"/>
        <end position="258"/>
    </location>
</feature>
<dbReference type="InterPro" id="IPR050833">
    <property type="entry name" value="Poly_Biosynth_Transport"/>
</dbReference>
<dbReference type="PANTHER" id="PTHR30250:SF11">
    <property type="entry name" value="O-ANTIGEN TRANSPORTER-RELATED"/>
    <property type="match status" value="1"/>
</dbReference>
<comment type="subcellular location">
    <subcellularLocation>
        <location evidence="1">Cell membrane</location>
        <topology evidence="1">Multi-pass membrane protein</topology>
    </subcellularLocation>
</comment>
<evidence type="ECO:0000256" key="2">
    <source>
        <dbReference type="ARBA" id="ARBA00022475"/>
    </source>
</evidence>
<gene>
    <name evidence="7" type="ORF">AFK24_04010</name>
</gene>
<evidence type="ECO:0000256" key="1">
    <source>
        <dbReference type="ARBA" id="ARBA00004651"/>
    </source>
</evidence>
<evidence type="ECO:0000256" key="3">
    <source>
        <dbReference type="ARBA" id="ARBA00022692"/>
    </source>
</evidence>
<comment type="caution">
    <text evidence="7">The sequence shown here is derived from an EMBL/GenBank/DDBJ whole genome shotgun (WGS) entry which is preliminary data.</text>
</comment>
<feature type="transmembrane region" description="Helical" evidence="6">
    <location>
        <begin position="101"/>
        <end position="124"/>
    </location>
</feature>
<keyword evidence="5 6" id="KW-0472">Membrane</keyword>
<dbReference type="EMBL" id="LGSI01000016">
    <property type="protein sequence ID" value="OCR26292.1"/>
    <property type="molecule type" value="Genomic_DNA"/>
</dbReference>
<dbReference type="RefSeq" id="WP_065832008.1">
    <property type="nucleotide sequence ID" value="NZ_LGSI01000016.1"/>
</dbReference>
<dbReference type="AlphaFoldDB" id="A0A1C7Z8A6"/>
<accession>A0A1C7Z8A6</accession>
<feature type="transmembrane region" description="Helical" evidence="6">
    <location>
        <begin position="342"/>
        <end position="361"/>
    </location>
</feature>
<feature type="transmembrane region" description="Helical" evidence="6">
    <location>
        <begin position="203"/>
        <end position="225"/>
    </location>
</feature>
<organism evidence="7 8">
    <name type="scientific">Pseudomonas syringae</name>
    <dbReference type="NCBI Taxonomy" id="317"/>
    <lineage>
        <taxon>Bacteria</taxon>
        <taxon>Pseudomonadati</taxon>
        <taxon>Pseudomonadota</taxon>
        <taxon>Gammaproteobacteria</taxon>
        <taxon>Pseudomonadales</taxon>
        <taxon>Pseudomonadaceae</taxon>
        <taxon>Pseudomonas</taxon>
    </lineage>
</organism>
<evidence type="ECO:0000313" key="8">
    <source>
        <dbReference type="Proteomes" id="UP000093104"/>
    </source>
</evidence>
<sequence>MFLNLAVVYTLRVISGLGTLLAIVLIDRAYGSDEIAQYSIFMFLFNLATVLAVWGSNVVAVDKNSEAGRANKVTQIDIGHKLLDGLVASAGIYLILSTSTYWNAGLLAVIPLGVAGLIAAMLIVRNRPAEAIICNEFGRAFVPLLAMFVMLSQETIPFGMLVDTSYLVLFIMLPLLLFYAHRNPCWSVSYNIRLAAWLAEKRYAIPIVLPQILIVVVAQSDRFVIEQWGSARELASYFAAQALYTVVLFGSHAVLNSVMPDIAKVAAQNSGSLRPEGRLALKVSVLLSVLLIPAAYIYFGLIDIDRAVAMRVLVVLIVGGLISSMFGIGVSAMQFCQNKNKYLFLVMLGLISQYLTIFLLFEHFGVYAVALGFVAYSAVTACIAGIYWMNKRIPVSPFGKRGVIS</sequence>
<dbReference type="GO" id="GO:0005886">
    <property type="term" value="C:plasma membrane"/>
    <property type="evidence" value="ECO:0007669"/>
    <property type="project" value="UniProtKB-SubCell"/>
</dbReference>
<dbReference type="PATRIC" id="fig|317.243.peg.4376"/>
<feature type="transmembrane region" description="Helical" evidence="6">
    <location>
        <begin position="6"/>
        <end position="26"/>
    </location>
</feature>
<keyword evidence="3 6" id="KW-0812">Transmembrane</keyword>
<evidence type="ECO:0000313" key="7">
    <source>
        <dbReference type="EMBL" id="OCR26292.1"/>
    </source>
</evidence>
<feature type="transmembrane region" description="Helical" evidence="6">
    <location>
        <begin position="136"/>
        <end position="153"/>
    </location>
</feature>
<feature type="transmembrane region" description="Helical" evidence="6">
    <location>
        <begin position="367"/>
        <end position="388"/>
    </location>
</feature>
<name>A0A1C7Z8A6_PSESX</name>
<evidence type="ECO:0000256" key="6">
    <source>
        <dbReference type="SAM" id="Phobius"/>
    </source>
</evidence>
<evidence type="ECO:0008006" key="9">
    <source>
        <dbReference type="Google" id="ProtNLM"/>
    </source>
</evidence>
<protein>
    <recommendedName>
        <fullName evidence="9">Polysaccharide biosynthesis protein</fullName>
    </recommendedName>
</protein>